<evidence type="ECO:0000256" key="7">
    <source>
        <dbReference type="SAM" id="Phobius"/>
    </source>
</evidence>
<evidence type="ECO:0000256" key="2">
    <source>
        <dbReference type="ARBA" id="ARBA00022519"/>
    </source>
</evidence>
<dbReference type="PANTHER" id="PTHR32089:SF117">
    <property type="entry name" value="METHYL ACCEPTING SENSORY TRANSDUCER WITH CACHE_1 SMALL MOLECULE BINDING DOMAIN"/>
    <property type="match status" value="1"/>
</dbReference>
<feature type="domain" description="Methyl-accepting transducer" evidence="8">
    <location>
        <begin position="429"/>
        <end position="664"/>
    </location>
</feature>
<dbReference type="InterPro" id="IPR003660">
    <property type="entry name" value="HAMP_dom"/>
</dbReference>
<dbReference type="CDD" id="cd06225">
    <property type="entry name" value="HAMP"/>
    <property type="match status" value="1"/>
</dbReference>
<dbReference type="PANTHER" id="PTHR32089">
    <property type="entry name" value="METHYL-ACCEPTING CHEMOTAXIS PROTEIN MCPB"/>
    <property type="match status" value="1"/>
</dbReference>
<dbReference type="SMART" id="SM00283">
    <property type="entry name" value="MA"/>
    <property type="match status" value="1"/>
</dbReference>
<dbReference type="RefSeq" id="WP_286303686.1">
    <property type="nucleotide sequence ID" value="NZ_AP027741.1"/>
</dbReference>
<dbReference type="InterPro" id="IPR000727">
    <property type="entry name" value="T_SNARE_dom"/>
</dbReference>
<reference evidence="11 12" key="1">
    <citation type="journal article" date="2019" name="Int. J. Syst. Evol. Microbiol.">
        <title>The Global Catalogue of Microorganisms (GCM) 10K type strain sequencing project: providing services to taxonomists for standard genome sequencing and annotation.</title>
        <authorList>
            <consortium name="The Broad Institute Genomics Platform"/>
            <consortium name="The Broad Institute Genome Sequencing Center for Infectious Disease"/>
            <person name="Wu L."/>
            <person name="Ma J."/>
        </authorList>
    </citation>
    <scope>NUCLEOTIDE SEQUENCE [LARGE SCALE GENOMIC DNA]</scope>
    <source>
        <strain evidence="11 12">JCM 6886</strain>
    </source>
</reference>
<evidence type="ECO:0000259" key="8">
    <source>
        <dbReference type="PROSITE" id="PS50111"/>
    </source>
</evidence>
<evidence type="ECO:0000259" key="9">
    <source>
        <dbReference type="PROSITE" id="PS50192"/>
    </source>
</evidence>
<dbReference type="EMBL" id="BAAADG010000002">
    <property type="protein sequence ID" value="GAA0216905.1"/>
    <property type="molecule type" value="Genomic_DNA"/>
</dbReference>
<dbReference type="Gene3D" id="1.10.287.950">
    <property type="entry name" value="Methyl-accepting chemotaxis protein"/>
    <property type="match status" value="2"/>
</dbReference>
<keyword evidence="12" id="KW-1185">Reference proteome</keyword>
<evidence type="ECO:0000256" key="5">
    <source>
        <dbReference type="PROSITE-ProRule" id="PRU00284"/>
    </source>
</evidence>
<organism evidence="11 12">
    <name type="scientific">Methylophaga marina</name>
    <dbReference type="NCBI Taxonomy" id="45495"/>
    <lineage>
        <taxon>Bacteria</taxon>
        <taxon>Pseudomonadati</taxon>
        <taxon>Pseudomonadota</taxon>
        <taxon>Gammaproteobacteria</taxon>
        <taxon>Thiotrichales</taxon>
        <taxon>Piscirickettsiaceae</taxon>
        <taxon>Methylophaga</taxon>
    </lineage>
</organism>
<evidence type="ECO:0000256" key="4">
    <source>
        <dbReference type="ARBA" id="ARBA00029447"/>
    </source>
</evidence>
<feature type="transmembrane region" description="Helical" evidence="7">
    <location>
        <begin position="12"/>
        <end position="32"/>
    </location>
</feature>
<protein>
    <submittedName>
        <fullName evidence="11">Methyl-accepting chemotaxis protein</fullName>
    </submittedName>
</protein>
<evidence type="ECO:0000313" key="11">
    <source>
        <dbReference type="EMBL" id="GAA0216905.1"/>
    </source>
</evidence>
<keyword evidence="2" id="KW-1003">Cell membrane</keyword>
<dbReference type="CDD" id="cd12913">
    <property type="entry name" value="PDC1_MCP_like"/>
    <property type="match status" value="1"/>
</dbReference>
<keyword evidence="7" id="KW-0472">Membrane</keyword>
<dbReference type="Gene3D" id="3.30.450.20">
    <property type="entry name" value="PAS domain"/>
    <property type="match status" value="2"/>
</dbReference>
<dbReference type="PROSITE" id="PS50192">
    <property type="entry name" value="T_SNARE"/>
    <property type="match status" value="1"/>
</dbReference>
<comment type="similarity">
    <text evidence="4">Belongs to the methyl-accepting chemotaxis (MCP) protein family.</text>
</comment>
<dbReference type="Proteomes" id="UP001501476">
    <property type="component" value="Unassembled WGS sequence"/>
</dbReference>
<dbReference type="InterPro" id="IPR004089">
    <property type="entry name" value="MCPsignal_dom"/>
</dbReference>
<feature type="domain" description="HAMP" evidence="10">
    <location>
        <begin position="370"/>
        <end position="424"/>
    </location>
</feature>
<feature type="transmembrane region" description="Helical" evidence="7">
    <location>
        <begin position="346"/>
        <end position="369"/>
    </location>
</feature>
<keyword evidence="2" id="KW-0997">Cell inner membrane</keyword>
<keyword evidence="7" id="KW-1133">Transmembrane helix</keyword>
<evidence type="ECO:0000256" key="1">
    <source>
        <dbReference type="ARBA" id="ARBA00004429"/>
    </source>
</evidence>
<comment type="caution">
    <text evidence="11">The sequence shown here is derived from an EMBL/GenBank/DDBJ whole genome shotgun (WGS) entry which is preliminary data.</text>
</comment>
<dbReference type="Gene3D" id="6.10.340.10">
    <property type="match status" value="1"/>
</dbReference>
<dbReference type="PROSITE" id="PS50111">
    <property type="entry name" value="CHEMOTAXIS_TRANSDUC_2"/>
    <property type="match status" value="1"/>
</dbReference>
<accession>A0ABN0TAM6</accession>
<evidence type="ECO:0000256" key="6">
    <source>
        <dbReference type="SAM" id="Coils"/>
    </source>
</evidence>
<comment type="subcellular location">
    <subcellularLocation>
        <location evidence="1">Cell inner membrane</location>
        <topology evidence="1">Multi-pass membrane protein</topology>
    </subcellularLocation>
</comment>
<dbReference type="Pfam" id="PF00672">
    <property type="entry name" value="HAMP"/>
    <property type="match status" value="1"/>
</dbReference>
<dbReference type="PROSITE" id="PS50885">
    <property type="entry name" value="HAMP"/>
    <property type="match status" value="1"/>
</dbReference>
<dbReference type="SMART" id="SM00304">
    <property type="entry name" value="HAMP"/>
    <property type="match status" value="1"/>
</dbReference>
<dbReference type="SUPFAM" id="SSF58104">
    <property type="entry name" value="Methyl-accepting chemotaxis protein (MCP) signaling domain"/>
    <property type="match status" value="2"/>
</dbReference>
<gene>
    <name evidence="11" type="ORF">GCM10008964_05570</name>
</gene>
<evidence type="ECO:0000313" key="12">
    <source>
        <dbReference type="Proteomes" id="UP001501476"/>
    </source>
</evidence>
<dbReference type="Pfam" id="PF22673">
    <property type="entry name" value="MCP-like_PDC_1"/>
    <property type="match status" value="1"/>
</dbReference>
<keyword evidence="3 5" id="KW-0807">Transducer</keyword>
<sequence>MHFSIQQRFSIWAGLGLLSVVLMAVLVGLWQFDKIKQTLAAQSYEVTRGQVEDYLQVLASDTAGELSTPLLSAMHSIQGVASAMNAVVKSEGNHDRRELAIRMLEQTLSDHPNFLATYVAFEPNALDGADKLAKQTKGSDAAGRFMPYVTRDNNDFMVALLEGLEDKNLDENGNRVGEYYLCSKESGKSCVIDPYLYPVDDKEVLLSSLVAPIKVHEQFIGIAGVDISASFLQSVISDVESRLYDGRGRTLLVSPRGVISGHSQHPYLIGQNLRVLEASIRDNLREVAASDETRILHSKQQFIVMKPFHLPGNEQRWIAYMEVPEEIVMADVIKQNQFLELAQERFITTTTILGLFLSLLGVFTIWLVARKSIRPLTEMTTLVTSIAEGEGDLTQRLNINYRDETGKLSLLLNTFIEKLQNLVKQLLPVASDVSELSSEGRQISVETSIQMLEQESLIEDMVLTMNEMAASAQQIAASAERTSQFVQYANDATTVGTEVLQKRTVTIDHISQSVRQSEVAVQSMAKNVDNILKIISVFDDIALKINHLTNQSTDNPTVSKNKAEPDLVTEQIRNLASQTHQAVADMRKQLTIMQQSNQLALNTIDLSGQHVSETVELAQQAESALNDINQAIEEVTEMTLEIAAATEQQSAACDEVNHNLSEVSRLVHLTSKGAQQLRGVGNELDLAAGRLQEKLALFKV</sequence>
<feature type="domain" description="T-SNARE coiled-coil homology" evidence="9">
    <location>
        <begin position="615"/>
        <end position="677"/>
    </location>
</feature>
<keyword evidence="6" id="KW-0175">Coiled coil</keyword>
<evidence type="ECO:0000256" key="3">
    <source>
        <dbReference type="ARBA" id="ARBA00023224"/>
    </source>
</evidence>
<feature type="coiled-coil region" evidence="6">
    <location>
        <begin position="614"/>
        <end position="648"/>
    </location>
</feature>
<proteinExistence type="inferred from homology"/>
<name>A0ABN0TAM6_9GAMM</name>
<dbReference type="Pfam" id="PF00015">
    <property type="entry name" value="MCPsignal"/>
    <property type="match status" value="1"/>
</dbReference>
<keyword evidence="7" id="KW-0812">Transmembrane</keyword>
<evidence type="ECO:0000259" key="10">
    <source>
        <dbReference type="PROSITE" id="PS50885"/>
    </source>
</evidence>